<evidence type="ECO:0000313" key="4">
    <source>
        <dbReference type="Proteomes" id="UP000054877"/>
    </source>
</evidence>
<name>A0A0W0YY63_LEGSP</name>
<dbReference type="EMBL" id="LNYX01000031">
    <property type="protein sequence ID" value="KTD61825.1"/>
    <property type="molecule type" value="Genomic_DNA"/>
</dbReference>
<dbReference type="CDD" id="cd18720">
    <property type="entry name" value="PIN_YqxD-like"/>
    <property type="match status" value="1"/>
</dbReference>
<dbReference type="PANTHER" id="PTHR35146:SF1">
    <property type="entry name" value="UPF0178 PROTEIN YAII"/>
    <property type="match status" value="1"/>
</dbReference>
<dbReference type="PANTHER" id="PTHR35146">
    <property type="entry name" value="UPF0178 PROTEIN YAII"/>
    <property type="match status" value="1"/>
</dbReference>
<evidence type="ECO:0000313" key="3">
    <source>
        <dbReference type="EMBL" id="KTD61825.1"/>
    </source>
</evidence>
<dbReference type="Pfam" id="PF02639">
    <property type="entry name" value="DUF188"/>
    <property type="match status" value="1"/>
</dbReference>
<dbReference type="AlphaFoldDB" id="A0A0W0YY63"/>
<organism evidence="3 4">
    <name type="scientific">Legionella spiritensis</name>
    <dbReference type="NCBI Taxonomy" id="452"/>
    <lineage>
        <taxon>Bacteria</taxon>
        <taxon>Pseudomonadati</taxon>
        <taxon>Pseudomonadota</taxon>
        <taxon>Gammaproteobacteria</taxon>
        <taxon>Legionellales</taxon>
        <taxon>Legionellaceae</taxon>
        <taxon>Legionella</taxon>
    </lineage>
</organism>
<dbReference type="OrthoDB" id="9798918at2"/>
<dbReference type="InterPro" id="IPR003791">
    <property type="entry name" value="UPF0178"/>
</dbReference>
<dbReference type="HAMAP" id="MF_00489">
    <property type="entry name" value="UPF0178"/>
    <property type="match status" value="1"/>
</dbReference>
<comment type="caution">
    <text evidence="3">The sequence shown here is derived from an EMBL/GenBank/DDBJ whole genome shotgun (WGS) entry which is preliminary data.</text>
</comment>
<dbReference type="NCBIfam" id="NF001095">
    <property type="entry name" value="PRK00124.1"/>
    <property type="match status" value="1"/>
</dbReference>
<protein>
    <recommendedName>
        <fullName evidence="2">UPF0178 protein Lspi_2455</fullName>
    </recommendedName>
</protein>
<dbReference type="Proteomes" id="UP000054877">
    <property type="component" value="Unassembled WGS sequence"/>
</dbReference>
<gene>
    <name evidence="3" type="ORF">Lspi_2455</name>
</gene>
<dbReference type="RefSeq" id="WP_058484344.1">
    <property type="nucleotide sequence ID" value="NZ_CAAAII010000011.1"/>
</dbReference>
<keyword evidence="4" id="KW-1185">Reference proteome</keyword>
<accession>A0A0W0YY63</accession>
<reference evidence="3 4" key="1">
    <citation type="submission" date="2015-11" db="EMBL/GenBank/DDBJ databases">
        <title>Genomic analysis of 38 Legionella species identifies large and diverse effector repertoires.</title>
        <authorList>
            <person name="Burstein D."/>
            <person name="Amaro F."/>
            <person name="Zusman T."/>
            <person name="Lifshitz Z."/>
            <person name="Cohen O."/>
            <person name="Gilbert J.A."/>
            <person name="Pupko T."/>
            <person name="Shuman H.A."/>
            <person name="Segal G."/>
        </authorList>
    </citation>
    <scope>NUCLEOTIDE SEQUENCE [LARGE SCALE GENOMIC DNA]</scope>
    <source>
        <strain evidence="3 4">Mt.St.Helens-9</strain>
    </source>
</reference>
<dbReference type="PATRIC" id="fig|452.5.peg.2707"/>
<evidence type="ECO:0000256" key="1">
    <source>
        <dbReference type="ARBA" id="ARBA00008522"/>
    </source>
</evidence>
<evidence type="ECO:0000256" key="2">
    <source>
        <dbReference type="HAMAP-Rule" id="MF_00489"/>
    </source>
</evidence>
<comment type="similarity">
    <text evidence="1 2">Belongs to the UPF0178 family.</text>
</comment>
<sequence length="147" mass="16441">MKIWIDGDACPNKIKDILFKAAIRTRVTVTVVANHFARIPHSPFIKRIVVDSGFDVADTKILNQIEKGDLVITADIPFANEVVMKKAIALSPRGKIYTENNIKQALAVRDFHTSLRDSGVQQSGESKISPLDIRQFANQLDRLLCQQ</sequence>
<proteinExistence type="inferred from homology"/>